<dbReference type="InterPro" id="IPR038021">
    <property type="entry name" value="Putative_hydro-lyase"/>
</dbReference>
<keyword evidence="4" id="KW-1185">Reference proteome</keyword>
<dbReference type="InterPro" id="IPR016938">
    <property type="entry name" value="UPF0317"/>
</dbReference>
<dbReference type="PIRSF" id="PIRSF029755">
    <property type="entry name" value="UCP029755"/>
    <property type="match status" value="1"/>
</dbReference>
<dbReference type="Gene3D" id="3.30.2040.10">
    <property type="entry name" value="PSTPO5379-like domain"/>
    <property type="match status" value="1"/>
</dbReference>
<dbReference type="Gene3D" id="3.40.1640.10">
    <property type="entry name" value="PSTPO5379-like"/>
    <property type="match status" value="1"/>
</dbReference>
<comment type="caution">
    <text evidence="3">The sequence shown here is derived from an EMBL/GenBank/DDBJ whole genome shotgun (WGS) entry which is preliminary data.</text>
</comment>
<evidence type="ECO:0000313" key="3">
    <source>
        <dbReference type="EMBL" id="KAL1526264.1"/>
    </source>
</evidence>
<reference evidence="3 4" key="1">
    <citation type="journal article" date="2024" name="Science">
        <title>Giant polyketide synthase enzymes in the biosynthesis of giant marine polyether toxins.</title>
        <authorList>
            <person name="Fallon T.R."/>
            <person name="Shende V.V."/>
            <person name="Wierzbicki I.H."/>
            <person name="Pendleton A.L."/>
            <person name="Watervoot N.F."/>
            <person name="Auber R.P."/>
            <person name="Gonzalez D.J."/>
            <person name="Wisecaver J.H."/>
            <person name="Moore B.S."/>
        </authorList>
    </citation>
    <scope>NUCLEOTIDE SEQUENCE [LARGE SCALE GENOMIC DNA]</scope>
    <source>
        <strain evidence="3 4">12B1</strain>
    </source>
</reference>
<evidence type="ECO:0000256" key="2">
    <source>
        <dbReference type="ARBA" id="ARBA00023239"/>
    </source>
</evidence>
<dbReference type="EMBL" id="JBGBPQ010000003">
    <property type="protein sequence ID" value="KAL1526264.1"/>
    <property type="molecule type" value="Genomic_DNA"/>
</dbReference>
<keyword evidence="2" id="KW-0456">Lyase</keyword>
<sequence length="309" mass="33641">MTARRQSCKAFARHATRLCAPPSPLAAYRAHEASLRTGFTHLYARRERLDRSPAAAFRSQCRDGGHTSQTSGCVPGFVQANFVALPRAHAFDFLKFCLHNPRACPLLDVTAPGSPSPTIVAPGADLRTDIPKYCIWRDGEVAGEASDVVDLWDDSMVGFLLGCSFSWESILQREGLPPRQVEQGVNVPMFQTSLRNASVGPFAGNLVVSMRPYLPSQLGRVEAITSAYPGAHGGPVHWGDPTELGLTFSQLTRPCWGDPVEIRPGEVPVFWACGVTPQTALREARLPLAITHAPGHMFICDLQDSELKV</sequence>
<name>A0AB34JX25_PRYPA</name>
<protein>
    <recommendedName>
        <fullName evidence="5">Hydro-lyase</fullName>
    </recommendedName>
</protein>
<organism evidence="3 4">
    <name type="scientific">Prymnesium parvum</name>
    <name type="common">Toxic golden alga</name>
    <dbReference type="NCBI Taxonomy" id="97485"/>
    <lineage>
        <taxon>Eukaryota</taxon>
        <taxon>Haptista</taxon>
        <taxon>Haptophyta</taxon>
        <taxon>Prymnesiophyceae</taxon>
        <taxon>Prymnesiales</taxon>
        <taxon>Prymnesiaceae</taxon>
        <taxon>Prymnesium</taxon>
    </lineage>
</organism>
<dbReference type="SUPFAM" id="SSF160920">
    <property type="entry name" value="PSTPO5379-like"/>
    <property type="match status" value="1"/>
</dbReference>
<dbReference type="PANTHER" id="PTHR32022">
    <property type="entry name" value="D-GLUTAMATE CYCLASE, MITOCHONDRIAL"/>
    <property type="match status" value="1"/>
</dbReference>
<evidence type="ECO:0000256" key="1">
    <source>
        <dbReference type="ARBA" id="ARBA00007896"/>
    </source>
</evidence>
<accession>A0AB34JX25</accession>
<dbReference type="AlphaFoldDB" id="A0AB34JX25"/>
<dbReference type="PANTHER" id="PTHR32022:SF10">
    <property type="entry name" value="D-GLUTAMATE CYCLASE, MITOCHONDRIAL"/>
    <property type="match status" value="1"/>
</dbReference>
<dbReference type="Proteomes" id="UP001515480">
    <property type="component" value="Unassembled WGS sequence"/>
</dbReference>
<dbReference type="FunFam" id="3.30.2040.10:FF:000001">
    <property type="entry name" value="D-glutamate cyclase, mitochondrial"/>
    <property type="match status" value="1"/>
</dbReference>
<evidence type="ECO:0008006" key="5">
    <source>
        <dbReference type="Google" id="ProtNLM"/>
    </source>
</evidence>
<evidence type="ECO:0000313" key="4">
    <source>
        <dbReference type="Proteomes" id="UP001515480"/>
    </source>
</evidence>
<dbReference type="Pfam" id="PF07286">
    <property type="entry name" value="D-Glu_cyclase"/>
    <property type="match status" value="1"/>
</dbReference>
<dbReference type="InterPro" id="IPR009906">
    <property type="entry name" value="D-Glu_cyclase"/>
</dbReference>
<comment type="similarity">
    <text evidence="1">Belongs to the D-glutamate cyclase family.</text>
</comment>
<proteinExistence type="inferred from homology"/>
<dbReference type="NCBIfam" id="NF003969">
    <property type="entry name" value="PRK05463.1"/>
    <property type="match status" value="1"/>
</dbReference>
<gene>
    <name evidence="3" type="ORF">AB1Y20_014983</name>
</gene>
<dbReference type="GO" id="GO:0016829">
    <property type="term" value="F:lyase activity"/>
    <property type="evidence" value="ECO:0007669"/>
    <property type="project" value="UniProtKB-KW"/>
</dbReference>